<dbReference type="InterPro" id="IPR015943">
    <property type="entry name" value="WD40/YVTN_repeat-like_dom_sf"/>
</dbReference>
<proteinExistence type="inferred from homology"/>
<organism evidence="4 5">
    <name type="scientific">Arcicella rigui</name>
    <dbReference type="NCBI Taxonomy" id="797020"/>
    <lineage>
        <taxon>Bacteria</taxon>
        <taxon>Pseudomonadati</taxon>
        <taxon>Bacteroidota</taxon>
        <taxon>Cytophagia</taxon>
        <taxon>Cytophagales</taxon>
        <taxon>Flectobacillaceae</taxon>
        <taxon>Arcicella</taxon>
    </lineage>
</organism>
<gene>
    <name evidence="4" type="ORF">VB248_07790</name>
</gene>
<dbReference type="Pfam" id="PF10282">
    <property type="entry name" value="Lactonase"/>
    <property type="match status" value="1"/>
</dbReference>
<dbReference type="InterPro" id="IPR019405">
    <property type="entry name" value="Lactonase_7-beta_prop"/>
</dbReference>
<dbReference type="InterPro" id="IPR011048">
    <property type="entry name" value="Haem_d1_sf"/>
</dbReference>
<feature type="signal peptide" evidence="3">
    <location>
        <begin position="1"/>
        <end position="21"/>
    </location>
</feature>
<evidence type="ECO:0000256" key="2">
    <source>
        <dbReference type="ARBA" id="ARBA00022526"/>
    </source>
</evidence>
<evidence type="ECO:0000256" key="1">
    <source>
        <dbReference type="ARBA" id="ARBA00005564"/>
    </source>
</evidence>
<keyword evidence="2" id="KW-0119">Carbohydrate metabolism</keyword>
<dbReference type="GO" id="GO:0016787">
    <property type="term" value="F:hydrolase activity"/>
    <property type="evidence" value="ECO:0007669"/>
    <property type="project" value="UniProtKB-KW"/>
</dbReference>
<dbReference type="Gene3D" id="2.130.10.10">
    <property type="entry name" value="YVTN repeat-like/Quinoprotein amine dehydrogenase"/>
    <property type="match status" value="1"/>
</dbReference>
<keyword evidence="4" id="KW-0378">Hydrolase</keyword>
<keyword evidence="5" id="KW-1185">Reference proteome</keyword>
<reference evidence="4 5" key="1">
    <citation type="submission" date="2023-12" db="EMBL/GenBank/DDBJ databases">
        <title>Novel species of the genus Arcicella isolated from rivers.</title>
        <authorList>
            <person name="Lu H."/>
        </authorList>
    </citation>
    <scope>NUCLEOTIDE SEQUENCE [LARGE SCALE GENOMIC DNA]</scope>
    <source>
        <strain evidence="4 5">KCTC 23307</strain>
    </source>
</reference>
<protein>
    <submittedName>
        <fullName evidence="4">Lactonase family protein</fullName>
        <ecNumber evidence="4">3.1.1.-</ecNumber>
    </submittedName>
</protein>
<dbReference type="EC" id="3.1.1.-" evidence="4"/>
<feature type="chain" id="PRO_5047495323" evidence="3">
    <location>
        <begin position="22"/>
        <end position="381"/>
    </location>
</feature>
<comment type="caution">
    <text evidence="4">The sequence shown here is derived from an EMBL/GenBank/DDBJ whole genome shotgun (WGS) entry which is preliminary data.</text>
</comment>
<dbReference type="InterPro" id="IPR050282">
    <property type="entry name" value="Cycloisomerase_2"/>
</dbReference>
<name>A0ABU5Q851_9BACT</name>
<dbReference type="EMBL" id="JAYFUM010000008">
    <property type="protein sequence ID" value="MEA5139030.1"/>
    <property type="molecule type" value="Genomic_DNA"/>
</dbReference>
<accession>A0ABU5Q851</accession>
<evidence type="ECO:0000256" key="3">
    <source>
        <dbReference type="SAM" id="SignalP"/>
    </source>
</evidence>
<comment type="similarity">
    <text evidence="1">Belongs to the cycloisomerase 2 family.</text>
</comment>
<sequence length="381" mass="41345">MNFKNKLLIALLLLLNTVAFAKTNTFKATPKEFYLLVGTYTSGKSEGIYVYKFNSQTGDFQYISTARGLKNPAFLTFSPNQKFVYSVGEYDNGGGVYAFSFDKTKGELTQLSTQSANGAGPCHINIDKTGKWVIVGNYGGGSLSVLPVEANGGLGKAIQTIQHEGKSVNPSRQEKAHVHSINIAPNNVDIFVPDLGMDKIVTYQLDAKTGQLAAGNPAFTKVQDGSGPRHFTIHPNKKFAYVIQELSGEVTAFNYKNGALTAFQTISTLPADYKDGKSCADIHISPDGKFLYGSNRIHDSVVIYSIDPLTGKLTYIGNQSVLGKKPRNFMIDPTGKFVLIANQDSDNITIFKRDPIKGTLTATGKEISVPTPVCLKMTSIK</sequence>
<dbReference type="PANTHER" id="PTHR30344:SF1">
    <property type="entry name" value="6-PHOSPHOGLUCONOLACTONASE"/>
    <property type="match status" value="1"/>
</dbReference>
<evidence type="ECO:0000313" key="4">
    <source>
        <dbReference type="EMBL" id="MEA5139030.1"/>
    </source>
</evidence>
<dbReference type="RefSeq" id="WP_323296192.1">
    <property type="nucleotide sequence ID" value="NZ_JAYFUM010000008.1"/>
</dbReference>
<keyword evidence="3" id="KW-0732">Signal</keyword>
<dbReference type="Proteomes" id="UP001302949">
    <property type="component" value="Unassembled WGS sequence"/>
</dbReference>
<dbReference type="PANTHER" id="PTHR30344">
    <property type="entry name" value="6-PHOSPHOGLUCONOLACTONASE-RELATED"/>
    <property type="match status" value="1"/>
</dbReference>
<keyword evidence="2" id="KW-0313">Glucose metabolism</keyword>
<evidence type="ECO:0000313" key="5">
    <source>
        <dbReference type="Proteomes" id="UP001302949"/>
    </source>
</evidence>
<dbReference type="SUPFAM" id="SSF51004">
    <property type="entry name" value="C-terminal (heme d1) domain of cytochrome cd1-nitrite reductase"/>
    <property type="match status" value="1"/>
</dbReference>